<gene>
    <name evidence="4" type="ORF">SCALIN_C20_0034</name>
</gene>
<evidence type="ECO:0000313" key="5">
    <source>
        <dbReference type="Proteomes" id="UP000218542"/>
    </source>
</evidence>
<evidence type="ECO:0000256" key="1">
    <source>
        <dbReference type="ARBA" id="ARBA00006464"/>
    </source>
</evidence>
<dbReference type="AlphaFoldDB" id="A0A286TZF6"/>
<name>A0A286TZF6_9BACT</name>
<comment type="similarity">
    <text evidence="1">Belongs to the bacterial sugar transferase family.</text>
</comment>
<dbReference type="Pfam" id="PF02397">
    <property type="entry name" value="Bac_transf"/>
    <property type="match status" value="1"/>
</dbReference>
<accession>A0A286TZF6</accession>
<comment type="caution">
    <text evidence="4">The sequence shown here is derived from an EMBL/GenBank/DDBJ whole genome shotgun (WGS) entry which is preliminary data.</text>
</comment>
<dbReference type="PANTHER" id="PTHR30576">
    <property type="entry name" value="COLANIC BIOSYNTHESIS UDP-GLUCOSE LIPID CARRIER TRANSFERASE"/>
    <property type="match status" value="1"/>
</dbReference>
<keyword evidence="2" id="KW-1133">Transmembrane helix</keyword>
<dbReference type="GO" id="GO:0016780">
    <property type="term" value="F:phosphotransferase activity, for other substituted phosphate groups"/>
    <property type="evidence" value="ECO:0007669"/>
    <property type="project" value="TreeGrafter"/>
</dbReference>
<keyword evidence="2" id="KW-0812">Transmembrane</keyword>
<evidence type="ECO:0000259" key="3">
    <source>
        <dbReference type="Pfam" id="PF02397"/>
    </source>
</evidence>
<evidence type="ECO:0000313" key="4">
    <source>
        <dbReference type="EMBL" id="GAX61257.1"/>
    </source>
</evidence>
<keyword evidence="5" id="KW-1185">Reference proteome</keyword>
<dbReference type="PANTHER" id="PTHR30576:SF10">
    <property type="entry name" value="SLL5057 PROTEIN"/>
    <property type="match status" value="1"/>
</dbReference>
<reference evidence="5" key="1">
    <citation type="journal article" date="2017" name="Environ. Microbiol. Rep.">
        <title>Genetic Diversity of Marine Anaerobic Ammonium-Oxidizing Bacteria as Revealed by Genomic and Proteomic Analyses of 'Candidatus Scalindua japonica'.</title>
        <authorList>
            <person name="Oshiki M."/>
            <person name="Mizuto K."/>
            <person name="Kimura Z."/>
            <person name="Kindaichi T."/>
            <person name="Satoh H."/>
            <person name="Okabe S."/>
        </authorList>
    </citation>
    <scope>NUCLEOTIDE SEQUENCE [LARGE SCALE GENOMIC DNA]</scope>
    <source>
        <strain evidence="5">husup-a2</strain>
    </source>
</reference>
<keyword evidence="2" id="KW-0472">Membrane</keyword>
<proteinExistence type="inferred from homology"/>
<dbReference type="EMBL" id="BAOS01000020">
    <property type="protein sequence ID" value="GAX61257.1"/>
    <property type="molecule type" value="Genomic_DNA"/>
</dbReference>
<dbReference type="Proteomes" id="UP000218542">
    <property type="component" value="Unassembled WGS sequence"/>
</dbReference>
<dbReference type="OrthoDB" id="9766874at2"/>
<keyword evidence="4" id="KW-0808">Transferase</keyword>
<sequence>MKLFTFLKHNKLNGDARPRNLRCNIYSENEFKSIIMRERVRCDRSESVFSLVEFDLSGKSEKTIELFIKIFNKRGTRMIDEVGMIDNQHIGVCLNNTDRAGASIFAKNIKEKFISTTGQNITFKVYIYPIDWKDINNITNYLNKSDKNNGYTKQSNPSSNKSYSISDQTEKDFVDNVKLEYKIKNNYDYKMPVWKRYVDITVSVLVLVLASPLFLITIISIKILSPGPVFFKQERVGYMGKTFIMLKFRSMKVGNCTNAHKKYVAGLIKSEKHSDGNVNKPMIKRDNLNSLIPFGKVFRRLCIDELPQLINVIRGEMSLIGPRPPVLYEQEEYESWHNGRFNALPGITGLWQVSGKNRLTFEQMIRLDIRYSRQESFLLDVIIILKTPFAIVLQVLDSMQENKNKEKGVCKYV</sequence>
<evidence type="ECO:0000256" key="2">
    <source>
        <dbReference type="SAM" id="Phobius"/>
    </source>
</evidence>
<dbReference type="InterPro" id="IPR003362">
    <property type="entry name" value="Bact_transf"/>
</dbReference>
<feature type="domain" description="Bacterial sugar transferase" evidence="3">
    <location>
        <begin position="195"/>
        <end position="391"/>
    </location>
</feature>
<feature type="transmembrane region" description="Helical" evidence="2">
    <location>
        <begin position="200"/>
        <end position="225"/>
    </location>
</feature>
<protein>
    <submittedName>
        <fullName evidence="4">Undecaprenyl-phosphate galactose phosphotransferase</fullName>
    </submittedName>
</protein>
<organism evidence="4 5">
    <name type="scientific">Candidatus Scalindua japonica</name>
    <dbReference type="NCBI Taxonomy" id="1284222"/>
    <lineage>
        <taxon>Bacteria</taxon>
        <taxon>Pseudomonadati</taxon>
        <taxon>Planctomycetota</taxon>
        <taxon>Candidatus Brocadiia</taxon>
        <taxon>Candidatus Brocadiales</taxon>
        <taxon>Candidatus Scalinduaceae</taxon>
        <taxon>Candidatus Scalindua</taxon>
    </lineage>
</organism>